<keyword evidence="2" id="KW-1185">Reference proteome</keyword>
<dbReference type="RefSeq" id="WP_345684861.1">
    <property type="nucleotide sequence ID" value="NZ_BAABRO010000007.1"/>
</dbReference>
<evidence type="ECO:0000313" key="1">
    <source>
        <dbReference type="EMBL" id="GAA5508044.1"/>
    </source>
</evidence>
<gene>
    <name evidence="1" type="ORF">Rcae01_03504</name>
</gene>
<organism evidence="1 2">
    <name type="scientific">Novipirellula caenicola</name>
    <dbReference type="NCBI Taxonomy" id="1536901"/>
    <lineage>
        <taxon>Bacteria</taxon>
        <taxon>Pseudomonadati</taxon>
        <taxon>Planctomycetota</taxon>
        <taxon>Planctomycetia</taxon>
        <taxon>Pirellulales</taxon>
        <taxon>Pirellulaceae</taxon>
        <taxon>Novipirellula</taxon>
    </lineage>
</organism>
<evidence type="ECO:0008006" key="3">
    <source>
        <dbReference type="Google" id="ProtNLM"/>
    </source>
</evidence>
<proteinExistence type="predicted"/>
<accession>A0ABP9VSA6</accession>
<dbReference type="EMBL" id="BAABRO010000007">
    <property type="protein sequence ID" value="GAA5508044.1"/>
    <property type="molecule type" value="Genomic_DNA"/>
</dbReference>
<comment type="caution">
    <text evidence="1">The sequence shown here is derived from an EMBL/GenBank/DDBJ whole genome shotgun (WGS) entry which is preliminary data.</text>
</comment>
<dbReference type="Proteomes" id="UP001416858">
    <property type="component" value="Unassembled WGS sequence"/>
</dbReference>
<dbReference type="InterPro" id="IPR029044">
    <property type="entry name" value="Nucleotide-diphossugar_trans"/>
</dbReference>
<evidence type="ECO:0000313" key="2">
    <source>
        <dbReference type="Proteomes" id="UP001416858"/>
    </source>
</evidence>
<name>A0ABP9VSA6_9BACT</name>
<reference evidence="1 2" key="1">
    <citation type="submission" date="2024-02" db="EMBL/GenBank/DDBJ databases">
        <title>Rhodopirellula caenicola NBRC 110016.</title>
        <authorList>
            <person name="Ichikawa N."/>
            <person name="Katano-Makiyama Y."/>
            <person name="Hidaka K."/>
        </authorList>
    </citation>
    <scope>NUCLEOTIDE SEQUENCE [LARGE SCALE GENOMIC DNA]</scope>
    <source>
        <strain evidence="1 2">NBRC 110016</strain>
    </source>
</reference>
<protein>
    <recommendedName>
        <fullName evidence="3">Glycosyltransferase</fullName>
    </recommendedName>
</protein>
<sequence>MQANIVCIKWGTKYGSEYVNRLLHGIKKHLNLPFRFLCLTENSEGIDPQVEIHPLPVTPFDENAFDARKGGETWRKVGLFQPGLAGLEGDTLFLDLDVVLTGPLDDFFTFEPGKFCVIHDWLEKRRAWIPGRDGKVGNTSVFRFHPERHLRVYQHFCDHQAEVLQSFRIEQQYVSRTLLDDLAFWPEQWVCSFKRSCRPLFPMNLIREPYQPSEMRVLAFHGYPLPDQAIAGYQASVFKSTRPATWLTAHWKDAA</sequence>
<dbReference type="SUPFAM" id="SSF53448">
    <property type="entry name" value="Nucleotide-diphospho-sugar transferases"/>
    <property type="match status" value="1"/>
</dbReference>